<reference evidence="2" key="3">
    <citation type="submission" date="2015-06" db="UniProtKB">
        <authorList>
            <consortium name="EnsemblMetazoa"/>
        </authorList>
    </citation>
    <scope>IDENTIFICATION</scope>
</reference>
<name>T1EW28_HELRO</name>
<organism evidence="2 3">
    <name type="scientific">Helobdella robusta</name>
    <name type="common">Californian leech</name>
    <dbReference type="NCBI Taxonomy" id="6412"/>
    <lineage>
        <taxon>Eukaryota</taxon>
        <taxon>Metazoa</taxon>
        <taxon>Spiralia</taxon>
        <taxon>Lophotrochozoa</taxon>
        <taxon>Annelida</taxon>
        <taxon>Clitellata</taxon>
        <taxon>Hirudinea</taxon>
        <taxon>Rhynchobdellida</taxon>
        <taxon>Glossiphoniidae</taxon>
        <taxon>Helobdella</taxon>
    </lineage>
</organism>
<dbReference type="EnsemblMetazoa" id="HelroT164988">
    <property type="protein sequence ID" value="HelroP164988"/>
    <property type="gene ID" value="HelroG164988"/>
</dbReference>
<evidence type="ECO:0000313" key="2">
    <source>
        <dbReference type="EnsemblMetazoa" id="HelroP164988"/>
    </source>
</evidence>
<protein>
    <submittedName>
        <fullName evidence="1 2">Uncharacterized protein</fullName>
    </submittedName>
</protein>
<reference evidence="1 3" key="2">
    <citation type="journal article" date="2013" name="Nature">
        <title>Insights into bilaterian evolution from three spiralian genomes.</title>
        <authorList>
            <person name="Simakov O."/>
            <person name="Marletaz F."/>
            <person name="Cho S.J."/>
            <person name="Edsinger-Gonzales E."/>
            <person name="Havlak P."/>
            <person name="Hellsten U."/>
            <person name="Kuo D.H."/>
            <person name="Larsson T."/>
            <person name="Lv J."/>
            <person name="Arendt D."/>
            <person name="Savage R."/>
            <person name="Osoegawa K."/>
            <person name="de Jong P."/>
            <person name="Grimwood J."/>
            <person name="Chapman J.A."/>
            <person name="Shapiro H."/>
            <person name="Aerts A."/>
            <person name="Otillar R.P."/>
            <person name="Terry A.Y."/>
            <person name="Boore J.L."/>
            <person name="Grigoriev I.V."/>
            <person name="Lindberg D.R."/>
            <person name="Seaver E.C."/>
            <person name="Weisblat D.A."/>
            <person name="Putnam N.H."/>
            <person name="Rokhsar D.S."/>
        </authorList>
    </citation>
    <scope>NUCLEOTIDE SEQUENCE</scope>
</reference>
<evidence type="ECO:0000313" key="3">
    <source>
        <dbReference type="Proteomes" id="UP000015101"/>
    </source>
</evidence>
<dbReference type="AlphaFoldDB" id="T1EW28"/>
<dbReference type="Proteomes" id="UP000015101">
    <property type="component" value="Unassembled WGS sequence"/>
</dbReference>
<dbReference type="HOGENOM" id="CLU_1152833_0_0_1"/>
<dbReference type="InParanoid" id="T1EW28"/>
<dbReference type="GeneID" id="20200778"/>
<dbReference type="EMBL" id="KB097639">
    <property type="protein sequence ID" value="ESN92857.1"/>
    <property type="molecule type" value="Genomic_DNA"/>
</dbReference>
<gene>
    <name evidence="2" type="primary">20200778</name>
    <name evidence="1" type="ORF">HELRODRAFT_164988</name>
</gene>
<keyword evidence="3" id="KW-1185">Reference proteome</keyword>
<evidence type="ECO:0000313" key="1">
    <source>
        <dbReference type="EMBL" id="ESN92857.1"/>
    </source>
</evidence>
<dbReference type="CTD" id="20200778"/>
<sequence length="241" mass="27587">MRKGASFPRNWYVTPPKDRPYFDFTYHMQCSFVLYRLFRQIKENIVKINAAQSSTNYAAQTNTKTLNNAWFGGKLLDFNKTPCSTNIQTDESDNENKPLQFKISRRKLINLNTASTPKRELIRKNTGKSKAELGFKAVAPPVKKSFIHLGNLNIIKTDTITEHLNKAGIKCISIFPIAKRSSNVEGDDNKSSTAFRICVANNEVSKMFEEDLWPEHTIIRDWIFNVKPSNTIENNNNNKHG</sequence>
<proteinExistence type="predicted"/>
<dbReference type="RefSeq" id="XP_009029146.1">
    <property type="nucleotide sequence ID" value="XM_009030898.1"/>
</dbReference>
<dbReference type="KEGG" id="hro:HELRODRAFT_164988"/>
<reference evidence="3" key="1">
    <citation type="submission" date="2012-12" db="EMBL/GenBank/DDBJ databases">
        <authorList>
            <person name="Hellsten U."/>
            <person name="Grimwood J."/>
            <person name="Chapman J.A."/>
            <person name="Shapiro H."/>
            <person name="Aerts A."/>
            <person name="Otillar R.P."/>
            <person name="Terry A.Y."/>
            <person name="Boore J.L."/>
            <person name="Simakov O."/>
            <person name="Marletaz F."/>
            <person name="Cho S.-J."/>
            <person name="Edsinger-Gonzales E."/>
            <person name="Havlak P."/>
            <person name="Kuo D.-H."/>
            <person name="Larsson T."/>
            <person name="Lv J."/>
            <person name="Arendt D."/>
            <person name="Savage R."/>
            <person name="Osoegawa K."/>
            <person name="de Jong P."/>
            <person name="Lindberg D.R."/>
            <person name="Seaver E.C."/>
            <person name="Weisblat D.A."/>
            <person name="Putnam N.H."/>
            <person name="Grigoriev I.V."/>
            <person name="Rokhsar D.S."/>
        </authorList>
    </citation>
    <scope>NUCLEOTIDE SEQUENCE</scope>
</reference>
<accession>T1EW28</accession>
<dbReference type="EMBL" id="AMQM01001901">
    <property type="status" value="NOT_ANNOTATED_CDS"/>
    <property type="molecule type" value="Genomic_DNA"/>
</dbReference>